<protein>
    <submittedName>
        <fullName evidence="1">Alpha/beta fold hydrolase</fullName>
    </submittedName>
</protein>
<name>A0ABT0BF67_9SPHN</name>
<reference evidence="1" key="1">
    <citation type="submission" date="2022-03" db="EMBL/GenBank/DDBJ databases">
        <title>Identification of a novel bacterium isolated from mangrove sediments.</title>
        <authorList>
            <person name="Pan X."/>
        </authorList>
    </citation>
    <scope>NUCLEOTIDE SEQUENCE</scope>
    <source>
        <strain evidence="1">B1949</strain>
    </source>
</reference>
<dbReference type="Proteomes" id="UP001162881">
    <property type="component" value="Unassembled WGS sequence"/>
</dbReference>
<dbReference type="Pfam" id="PF06821">
    <property type="entry name" value="Ser_hydrolase"/>
    <property type="match status" value="1"/>
</dbReference>
<dbReference type="InterPro" id="IPR010662">
    <property type="entry name" value="RBBP9/YdeN"/>
</dbReference>
<dbReference type="SUPFAM" id="SSF53474">
    <property type="entry name" value="alpha/beta-Hydrolases"/>
    <property type="match status" value="1"/>
</dbReference>
<gene>
    <name evidence="1" type="ORF">MTR62_12760</name>
</gene>
<comment type="caution">
    <text evidence="1">The sequence shown here is derived from an EMBL/GenBank/DDBJ whole genome shotgun (WGS) entry which is preliminary data.</text>
</comment>
<proteinExistence type="predicted"/>
<dbReference type="GO" id="GO:0016787">
    <property type="term" value="F:hydrolase activity"/>
    <property type="evidence" value="ECO:0007669"/>
    <property type="project" value="UniProtKB-KW"/>
</dbReference>
<dbReference type="Gene3D" id="3.40.50.1820">
    <property type="entry name" value="alpha/beta hydrolase"/>
    <property type="match status" value="1"/>
</dbReference>
<sequence>MLQRPFTTTGRACAPAPLLLTLPGIDNSGPDHWQSLWERDQADFRRVDLGDWALPQRAQWVARLEAAIASASRPVILVAHSLGCHAAAWWSAQGSARTTCVAGALLVAPPDVEDAPIDARLCGFGPVARQRLAFPSLLVASRNDPYTRFGQARRMARIWGSQLIDAGPMGHINAASGLKDWPYGLFLLRRLIASITPAPTPLLADGAAAYFAQRQTPSGAPR</sequence>
<evidence type="ECO:0000313" key="1">
    <source>
        <dbReference type="EMBL" id="MCJ2183555.1"/>
    </source>
</evidence>
<keyword evidence="2" id="KW-1185">Reference proteome</keyword>
<accession>A0ABT0BF67</accession>
<organism evidence="1 2">
    <name type="scientific">Novosphingobium organovorum</name>
    <dbReference type="NCBI Taxonomy" id="2930092"/>
    <lineage>
        <taxon>Bacteria</taxon>
        <taxon>Pseudomonadati</taxon>
        <taxon>Pseudomonadota</taxon>
        <taxon>Alphaproteobacteria</taxon>
        <taxon>Sphingomonadales</taxon>
        <taxon>Sphingomonadaceae</taxon>
        <taxon>Novosphingobium</taxon>
    </lineage>
</organism>
<dbReference type="InterPro" id="IPR029058">
    <property type="entry name" value="AB_hydrolase_fold"/>
</dbReference>
<evidence type="ECO:0000313" key="2">
    <source>
        <dbReference type="Proteomes" id="UP001162881"/>
    </source>
</evidence>
<dbReference type="EMBL" id="JALHLF010000051">
    <property type="protein sequence ID" value="MCJ2183555.1"/>
    <property type="molecule type" value="Genomic_DNA"/>
</dbReference>
<dbReference type="RefSeq" id="WP_244021471.1">
    <property type="nucleotide sequence ID" value="NZ_JALHLF010000051.1"/>
</dbReference>
<keyword evidence="1" id="KW-0378">Hydrolase</keyword>